<protein>
    <submittedName>
        <fullName evidence="1">Uncharacterized protein</fullName>
    </submittedName>
</protein>
<evidence type="ECO:0000313" key="1">
    <source>
        <dbReference type="EMBL" id="PWE56738.1"/>
    </source>
</evidence>
<dbReference type="RefSeq" id="WP_109458113.1">
    <property type="nucleotide sequence ID" value="NZ_QFBC01000003.1"/>
</dbReference>
<reference evidence="1 2" key="1">
    <citation type="submission" date="2018-05" db="EMBL/GenBank/DDBJ databases">
        <title>The draft genome of strain NS-104.</title>
        <authorList>
            <person name="Hang P."/>
            <person name="Jiang J."/>
        </authorList>
    </citation>
    <scope>NUCLEOTIDE SEQUENCE [LARGE SCALE GENOMIC DNA]</scope>
    <source>
        <strain evidence="1 2">NS-104</strain>
    </source>
</reference>
<dbReference type="Proteomes" id="UP000245252">
    <property type="component" value="Unassembled WGS sequence"/>
</dbReference>
<name>A0A2U2DTV0_9HYPH</name>
<organism evidence="1 2">
    <name type="scientific">Metarhizobium album</name>
    <dbReference type="NCBI Taxonomy" id="2182425"/>
    <lineage>
        <taxon>Bacteria</taxon>
        <taxon>Pseudomonadati</taxon>
        <taxon>Pseudomonadota</taxon>
        <taxon>Alphaproteobacteria</taxon>
        <taxon>Hyphomicrobiales</taxon>
        <taxon>Rhizobiaceae</taxon>
        <taxon>Metarhizobium</taxon>
    </lineage>
</organism>
<comment type="caution">
    <text evidence="1">The sequence shown here is derived from an EMBL/GenBank/DDBJ whole genome shotgun (WGS) entry which is preliminary data.</text>
</comment>
<accession>A0A2U2DTV0</accession>
<proteinExistence type="predicted"/>
<dbReference type="EMBL" id="QFBC01000003">
    <property type="protein sequence ID" value="PWE56738.1"/>
    <property type="molecule type" value="Genomic_DNA"/>
</dbReference>
<dbReference type="AlphaFoldDB" id="A0A2U2DTV0"/>
<keyword evidence="2" id="KW-1185">Reference proteome</keyword>
<dbReference type="OrthoDB" id="10019863at2"/>
<evidence type="ECO:0000313" key="2">
    <source>
        <dbReference type="Proteomes" id="UP000245252"/>
    </source>
</evidence>
<sequence>MTDIRDTLYYEMKAASLLGKHKQAKMFAAAIEEIDRLRFQLADLGQEVDCAWSVAGDALGLGCDHDWFDCSNANIQDTKSCRKCGWTCGTASEDRGLYIKWPWMKETADG</sequence>
<gene>
    <name evidence="1" type="ORF">DEM27_10265</name>
</gene>